<accession>A0ABM7VEP5</accession>
<keyword evidence="2" id="KW-0813">Transport</keyword>
<comment type="similarity">
    <text evidence="1">Belongs to the ABC transporter superfamily.</text>
</comment>
<evidence type="ECO:0000256" key="3">
    <source>
        <dbReference type="ARBA" id="ARBA00022741"/>
    </source>
</evidence>
<dbReference type="InterPro" id="IPR003439">
    <property type="entry name" value="ABC_transporter-like_ATP-bd"/>
</dbReference>
<dbReference type="GO" id="GO:0005524">
    <property type="term" value="F:ATP binding"/>
    <property type="evidence" value="ECO:0007669"/>
    <property type="project" value="UniProtKB-KW"/>
</dbReference>
<reference evidence="6 7" key="1">
    <citation type="submission" date="2021-12" db="EMBL/GenBank/DDBJ databases">
        <title>Genome sequencing of bacteria with rrn-lacking chromosome and rrn-plasmid.</title>
        <authorList>
            <person name="Anda M."/>
            <person name="Iwasaki W."/>
        </authorList>
    </citation>
    <scope>NUCLEOTIDE SEQUENCE [LARGE SCALE GENOMIC DNA]</scope>
    <source>
        <strain evidence="6 7">NBRC 101262</strain>
    </source>
</reference>
<gene>
    <name evidence="6" type="ORF">PEPS_16880</name>
</gene>
<evidence type="ECO:0000256" key="1">
    <source>
        <dbReference type="ARBA" id="ARBA00005417"/>
    </source>
</evidence>
<organism evidence="6 7">
    <name type="scientific">Persicobacter psychrovividus</name>
    <dbReference type="NCBI Taxonomy" id="387638"/>
    <lineage>
        <taxon>Bacteria</taxon>
        <taxon>Pseudomonadati</taxon>
        <taxon>Bacteroidota</taxon>
        <taxon>Cytophagia</taxon>
        <taxon>Cytophagales</taxon>
        <taxon>Persicobacteraceae</taxon>
        <taxon>Persicobacter</taxon>
    </lineage>
</organism>
<feature type="domain" description="ABC transporter" evidence="5">
    <location>
        <begin position="3"/>
        <end position="232"/>
    </location>
</feature>
<name>A0ABM7VEP5_9BACT</name>
<dbReference type="PANTHER" id="PTHR43335">
    <property type="entry name" value="ABC TRANSPORTER, ATP-BINDING PROTEIN"/>
    <property type="match status" value="1"/>
</dbReference>
<evidence type="ECO:0000256" key="2">
    <source>
        <dbReference type="ARBA" id="ARBA00022448"/>
    </source>
</evidence>
<dbReference type="SMART" id="SM00382">
    <property type="entry name" value="AAA"/>
    <property type="match status" value="1"/>
</dbReference>
<keyword evidence="4 6" id="KW-0067">ATP-binding</keyword>
<dbReference type="PANTHER" id="PTHR43335:SF4">
    <property type="entry name" value="ABC TRANSPORTER, ATP-BINDING PROTEIN"/>
    <property type="match status" value="1"/>
</dbReference>
<dbReference type="Pfam" id="PF00005">
    <property type="entry name" value="ABC_tran"/>
    <property type="match status" value="1"/>
</dbReference>
<evidence type="ECO:0000313" key="6">
    <source>
        <dbReference type="EMBL" id="BDC99407.1"/>
    </source>
</evidence>
<evidence type="ECO:0000256" key="4">
    <source>
        <dbReference type="ARBA" id="ARBA00022840"/>
    </source>
</evidence>
<dbReference type="InterPro" id="IPR019864">
    <property type="entry name" value="Motility-assoc_ABC_GldA"/>
</dbReference>
<dbReference type="SUPFAM" id="SSF52540">
    <property type="entry name" value="P-loop containing nucleoside triphosphate hydrolases"/>
    <property type="match status" value="1"/>
</dbReference>
<dbReference type="InterPro" id="IPR027417">
    <property type="entry name" value="P-loop_NTPase"/>
</dbReference>
<dbReference type="Proteomes" id="UP001354989">
    <property type="component" value="Chromosome"/>
</dbReference>
<dbReference type="InterPro" id="IPR003593">
    <property type="entry name" value="AAA+_ATPase"/>
</dbReference>
<proteinExistence type="inferred from homology"/>
<keyword evidence="3" id="KW-0547">Nucleotide-binding</keyword>
<dbReference type="EMBL" id="AP025292">
    <property type="protein sequence ID" value="BDC99407.1"/>
    <property type="molecule type" value="Genomic_DNA"/>
</dbReference>
<dbReference type="Gene3D" id="3.40.50.300">
    <property type="entry name" value="P-loop containing nucleotide triphosphate hydrolases"/>
    <property type="match status" value="1"/>
</dbReference>
<protein>
    <submittedName>
        <fullName evidence="6">Multidrug ABC transporter ATP-binding protein</fullName>
    </submittedName>
</protein>
<keyword evidence="7" id="KW-1185">Reference proteome</keyword>
<dbReference type="RefSeq" id="WP_332919071.1">
    <property type="nucleotide sequence ID" value="NZ_AP025292.1"/>
</dbReference>
<evidence type="ECO:0000259" key="5">
    <source>
        <dbReference type="PROSITE" id="PS50893"/>
    </source>
</evidence>
<dbReference type="CDD" id="cd03230">
    <property type="entry name" value="ABC_DR_subfamily_A"/>
    <property type="match status" value="1"/>
</dbReference>
<dbReference type="NCBIfam" id="TIGR03522">
    <property type="entry name" value="GldA_ABC_ATP"/>
    <property type="match status" value="1"/>
</dbReference>
<evidence type="ECO:0000313" key="7">
    <source>
        <dbReference type="Proteomes" id="UP001354989"/>
    </source>
</evidence>
<dbReference type="PROSITE" id="PS50893">
    <property type="entry name" value="ABC_TRANSPORTER_2"/>
    <property type="match status" value="1"/>
</dbReference>
<sequence length="303" mass="34088">MSVKIKNLTRTFGQQKAVNNISFEAHPGEILGFLGPNGAGKSTTMKIATGYLSPTEGTVEVCGIDVVKHPLKSRSKIGYLPESNPLYYEMYVHEYLRFAGKLHGLKGPYLSKRIHKVISLCGLEREQNKKIGQLSKGYKQRVGLAQAFIHDPEVLILDEPTTGLDPNQLIEIRQLIKTVGKDKTVIFSSHIMQEVQALCDRVIIIDQGTVLTDHPIDQLQYKADEQHILLETQFEADLSPIQEIDGVDQIEEISPLNYRIIAHSNQDLRYFIFKVCAQQNIPLVGLAQEKWSIEKTFQALTAH</sequence>